<keyword evidence="1" id="KW-0472">Membrane</keyword>
<reference evidence="3 4" key="1">
    <citation type="submission" date="2019-08" db="EMBL/GenBank/DDBJ databases">
        <title>Complete genome sequence of Terriglobus albidus strain ORNL.</title>
        <authorList>
            <person name="Podar M."/>
        </authorList>
    </citation>
    <scope>NUCLEOTIDE SEQUENCE [LARGE SCALE GENOMIC DNA]</scope>
    <source>
        <strain evidence="3 4">ORNL</strain>
    </source>
</reference>
<dbReference type="OrthoDB" id="119631at2"/>
<dbReference type="Gene3D" id="2.40.50.140">
    <property type="entry name" value="Nucleic acid-binding proteins"/>
    <property type="match status" value="1"/>
</dbReference>
<organism evidence="3 4">
    <name type="scientific">Terriglobus albidus</name>
    <dbReference type="NCBI Taxonomy" id="1592106"/>
    <lineage>
        <taxon>Bacteria</taxon>
        <taxon>Pseudomonadati</taxon>
        <taxon>Acidobacteriota</taxon>
        <taxon>Terriglobia</taxon>
        <taxon>Terriglobales</taxon>
        <taxon>Acidobacteriaceae</taxon>
        <taxon>Terriglobus</taxon>
    </lineage>
</organism>
<evidence type="ECO:0000313" key="3">
    <source>
        <dbReference type="EMBL" id="QEE31026.1"/>
    </source>
</evidence>
<dbReference type="EMBL" id="CP042806">
    <property type="protein sequence ID" value="QEE31026.1"/>
    <property type="molecule type" value="Genomic_DNA"/>
</dbReference>
<dbReference type="Pfam" id="PF25842">
    <property type="entry name" value="NfeD_TM"/>
    <property type="match status" value="1"/>
</dbReference>
<evidence type="ECO:0000259" key="2">
    <source>
        <dbReference type="Pfam" id="PF25842"/>
    </source>
</evidence>
<dbReference type="KEGG" id="talb:FTW19_25290"/>
<dbReference type="RefSeq" id="WP_147650320.1">
    <property type="nucleotide sequence ID" value="NZ_CP042806.1"/>
</dbReference>
<feature type="transmembrane region" description="Helical" evidence="1">
    <location>
        <begin position="51"/>
        <end position="70"/>
    </location>
</feature>
<keyword evidence="4" id="KW-1185">Reference proteome</keyword>
<dbReference type="Proteomes" id="UP000321820">
    <property type="component" value="Chromosome"/>
</dbReference>
<dbReference type="AlphaFoldDB" id="A0A5B9ELM1"/>
<dbReference type="InterPro" id="IPR012340">
    <property type="entry name" value="NA-bd_OB-fold"/>
</dbReference>
<gene>
    <name evidence="3" type="ORF">FTW19_25290</name>
</gene>
<feature type="transmembrane region" description="Helical" evidence="1">
    <location>
        <begin position="76"/>
        <end position="101"/>
    </location>
</feature>
<keyword evidence="1" id="KW-1133">Transmembrane helix</keyword>
<sequence>MNWDVFYLVCFGTGLVLSLLSAVGGFGHLHLGHFHLGHSAGLHHGHGVSRFNAFTVLAFLCWFGGAGYLLHHYSALFAPLVLLLAAGSGLVGAAILFTFFAKVLLPRERELTAEDTDVRGVTGRLSAGIRDGGTGELLYTQNGVRCSAIARSADGQPLPRGTEVIVLRYERGVAYVRPWNELQLDRTD</sequence>
<keyword evidence="1" id="KW-0812">Transmembrane</keyword>
<name>A0A5B9ELM1_9BACT</name>
<evidence type="ECO:0000256" key="1">
    <source>
        <dbReference type="SAM" id="Phobius"/>
    </source>
</evidence>
<protein>
    <recommendedName>
        <fullName evidence="2">Membrane protein NfeD2 N-terminal transmembrane domain-containing protein</fullName>
    </recommendedName>
</protein>
<evidence type="ECO:0000313" key="4">
    <source>
        <dbReference type="Proteomes" id="UP000321820"/>
    </source>
</evidence>
<accession>A0A5B9ELM1</accession>
<dbReference type="InterPro" id="IPR058653">
    <property type="entry name" value="NfeD2_TM"/>
</dbReference>
<feature type="transmembrane region" description="Helical" evidence="1">
    <location>
        <begin position="6"/>
        <end position="31"/>
    </location>
</feature>
<proteinExistence type="predicted"/>
<feature type="domain" description="Membrane protein NfeD2 N-terminal transmembrane" evidence="2">
    <location>
        <begin position="4"/>
        <end position="103"/>
    </location>
</feature>